<dbReference type="GO" id="GO:0005829">
    <property type="term" value="C:cytosol"/>
    <property type="evidence" value="ECO:0007669"/>
    <property type="project" value="TreeGrafter"/>
</dbReference>
<sequence>MELDQIDKNILYILQLDAKITNAALAQKINLSPAATLERVKKLEKAEIITNYYAQIDYAKIGFSVMAIVGVRLLRMIAENIKLFTTTIDKINSITSCYQVIGSFDFILVVQSRDISSHQNMVIEKLYALAIVDDVKTLSVTKQFKNKPIHLV</sequence>
<dbReference type="GO" id="GO:0043200">
    <property type="term" value="P:response to amino acid"/>
    <property type="evidence" value="ECO:0007669"/>
    <property type="project" value="TreeGrafter"/>
</dbReference>
<keyword evidence="1" id="KW-0805">Transcription regulation</keyword>
<organism evidence="5 6">
    <name type="scientific">Candidatus Cardinium hertigii</name>
    <dbReference type="NCBI Taxonomy" id="247481"/>
    <lineage>
        <taxon>Bacteria</taxon>
        <taxon>Pseudomonadati</taxon>
        <taxon>Bacteroidota</taxon>
        <taxon>Cytophagia</taxon>
        <taxon>Cytophagales</taxon>
        <taxon>Amoebophilaceae</taxon>
        <taxon>Candidatus Cardinium</taxon>
    </lineage>
</organism>
<feature type="domain" description="HTH asnC-type" evidence="4">
    <location>
        <begin position="3"/>
        <end position="64"/>
    </location>
</feature>
<proteinExistence type="predicted"/>
<dbReference type="InterPro" id="IPR000485">
    <property type="entry name" value="AsnC-type_HTH_dom"/>
</dbReference>
<reference evidence="5 6" key="1">
    <citation type="submission" date="2018-09" db="EMBL/GenBank/DDBJ databases">
        <title>Comparative Genomics of Wolbachia-Cardinium Dual Endosymbiosis in a Plant-Parasitic Nematode.</title>
        <authorList>
            <person name="Brown A.M.V."/>
            <person name="Wasala S.K."/>
            <person name="Howe D.K."/>
            <person name="Peetz A.B."/>
            <person name="Zasada I.A."/>
            <person name="Denver D.R."/>
        </authorList>
    </citation>
    <scope>NUCLEOTIDE SEQUENCE [LARGE SCALE GENOMIC DNA]</scope>
    <source>
        <strain evidence="5 6">Pp_1</strain>
    </source>
</reference>
<dbReference type="InterPro" id="IPR036388">
    <property type="entry name" value="WH-like_DNA-bd_sf"/>
</dbReference>
<dbReference type="OrthoDB" id="9800326at2"/>
<evidence type="ECO:0000313" key="6">
    <source>
        <dbReference type="Proteomes" id="UP000270927"/>
    </source>
</evidence>
<dbReference type="Gene3D" id="3.30.70.920">
    <property type="match status" value="1"/>
</dbReference>
<dbReference type="PRINTS" id="PR00033">
    <property type="entry name" value="HTHASNC"/>
</dbReference>
<keyword evidence="6" id="KW-1185">Reference proteome</keyword>
<dbReference type="EMBL" id="RARA01000017">
    <property type="protein sequence ID" value="ROT47682.1"/>
    <property type="molecule type" value="Genomic_DNA"/>
</dbReference>
<dbReference type="SMART" id="SM00344">
    <property type="entry name" value="HTH_ASNC"/>
    <property type="match status" value="1"/>
</dbReference>
<dbReference type="RefSeq" id="WP_123662353.1">
    <property type="nucleotide sequence ID" value="NZ_RARA01000017.1"/>
</dbReference>
<name>A0A3N2QDH5_9BACT</name>
<gene>
    <name evidence="5" type="ORF">EDM02_01010</name>
</gene>
<evidence type="ECO:0000256" key="1">
    <source>
        <dbReference type="ARBA" id="ARBA00023015"/>
    </source>
</evidence>
<dbReference type="InterPro" id="IPR036390">
    <property type="entry name" value="WH_DNA-bd_sf"/>
</dbReference>
<dbReference type="Pfam" id="PF13412">
    <property type="entry name" value="HTH_24"/>
    <property type="match status" value="1"/>
</dbReference>
<dbReference type="PANTHER" id="PTHR30154:SF34">
    <property type="entry name" value="TRANSCRIPTIONAL REGULATOR AZLB"/>
    <property type="match status" value="1"/>
</dbReference>
<dbReference type="AlphaFoldDB" id="A0A3N2QDH5"/>
<evidence type="ECO:0000256" key="2">
    <source>
        <dbReference type="ARBA" id="ARBA00023125"/>
    </source>
</evidence>
<accession>A0A3N2QDH5</accession>
<dbReference type="GO" id="GO:0043565">
    <property type="term" value="F:sequence-specific DNA binding"/>
    <property type="evidence" value="ECO:0007669"/>
    <property type="project" value="InterPro"/>
</dbReference>
<dbReference type="InterPro" id="IPR011008">
    <property type="entry name" value="Dimeric_a/b-barrel"/>
</dbReference>
<dbReference type="PROSITE" id="PS50956">
    <property type="entry name" value="HTH_ASNC_2"/>
    <property type="match status" value="1"/>
</dbReference>
<dbReference type="Gene3D" id="1.10.10.10">
    <property type="entry name" value="Winged helix-like DNA-binding domain superfamily/Winged helix DNA-binding domain"/>
    <property type="match status" value="1"/>
</dbReference>
<dbReference type="Proteomes" id="UP000270927">
    <property type="component" value="Unassembled WGS sequence"/>
</dbReference>
<dbReference type="InterPro" id="IPR019888">
    <property type="entry name" value="Tscrpt_reg_AsnC-like"/>
</dbReference>
<dbReference type="Pfam" id="PF01037">
    <property type="entry name" value="AsnC_trans_reg"/>
    <property type="match status" value="1"/>
</dbReference>
<dbReference type="PANTHER" id="PTHR30154">
    <property type="entry name" value="LEUCINE-RESPONSIVE REGULATORY PROTEIN"/>
    <property type="match status" value="1"/>
</dbReference>
<keyword evidence="2" id="KW-0238">DNA-binding</keyword>
<protein>
    <submittedName>
        <fullName evidence="5">Lrp/AsnC family transcriptional regulator</fullName>
    </submittedName>
</protein>
<evidence type="ECO:0000259" key="4">
    <source>
        <dbReference type="PROSITE" id="PS50956"/>
    </source>
</evidence>
<evidence type="ECO:0000256" key="3">
    <source>
        <dbReference type="ARBA" id="ARBA00023163"/>
    </source>
</evidence>
<dbReference type="SUPFAM" id="SSF54909">
    <property type="entry name" value="Dimeric alpha+beta barrel"/>
    <property type="match status" value="1"/>
</dbReference>
<dbReference type="SUPFAM" id="SSF46785">
    <property type="entry name" value="Winged helix' DNA-binding domain"/>
    <property type="match status" value="1"/>
</dbReference>
<evidence type="ECO:0000313" key="5">
    <source>
        <dbReference type="EMBL" id="ROT47682.1"/>
    </source>
</evidence>
<keyword evidence="3" id="KW-0804">Transcription</keyword>
<dbReference type="InterPro" id="IPR019887">
    <property type="entry name" value="Tscrpt_reg_AsnC/Lrp_C"/>
</dbReference>
<comment type="caution">
    <text evidence="5">The sequence shown here is derived from an EMBL/GenBank/DDBJ whole genome shotgun (WGS) entry which is preliminary data.</text>
</comment>